<dbReference type="GO" id="GO:0008168">
    <property type="term" value="F:methyltransferase activity"/>
    <property type="evidence" value="ECO:0007669"/>
    <property type="project" value="UniProtKB-KW"/>
</dbReference>
<dbReference type="PANTHER" id="PTHR30027:SF3">
    <property type="entry name" value="16S RRNA (URACIL(1498)-N(3))-METHYLTRANSFERASE"/>
    <property type="match status" value="1"/>
</dbReference>
<keyword evidence="6 12" id="KW-0698">rRNA processing</keyword>
<evidence type="ECO:0000313" key="14">
    <source>
        <dbReference type="EMBL" id="MEQ3362613.1"/>
    </source>
</evidence>
<comment type="caution">
    <text evidence="14">The sequence shown here is derived from an EMBL/GenBank/DDBJ whole genome shotgun (WGS) entry which is preliminary data.</text>
</comment>
<dbReference type="EC" id="2.1.1.193" evidence="3 12"/>
<dbReference type="Proteomes" id="UP001487305">
    <property type="component" value="Unassembled WGS sequence"/>
</dbReference>
<evidence type="ECO:0000256" key="4">
    <source>
        <dbReference type="ARBA" id="ARBA00013673"/>
    </source>
</evidence>
<dbReference type="SUPFAM" id="SSF88697">
    <property type="entry name" value="PUA domain-like"/>
    <property type="match status" value="1"/>
</dbReference>
<gene>
    <name evidence="14" type="ORF">AAA083_06460</name>
</gene>
<keyword evidence="7 12" id="KW-0489">Methyltransferase</keyword>
<evidence type="ECO:0000256" key="8">
    <source>
        <dbReference type="ARBA" id="ARBA00022679"/>
    </source>
</evidence>
<evidence type="ECO:0000313" key="15">
    <source>
        <dbReference type="Proteomes" id="UP001487305"/>
    </source>
</evidence>
<dbReference type="EMBL" id="JBBNOP010000004">
    <property type="protein sequence ID" value="MEQ3362613.1"/>
    <property type="molecule type" value="Genomic_DNA"/>
</dbReference>
<evidence type="ECO:0000256" key="5">
    <source>
        <dbReference type="ARBA" id="ARBA00022490"/>
    </source>
</evidence>
<keyword evidence="5 12" id="KW-0963">Cytoplasm</keyword>
<comment type="similarity">
    <text evidence="2 12">Belongs to the RNA methyltransferase RsmE family.</text>
</comment>
<dbReference type="SUPFAM" id="SSF75217">
    <property type="entry name" value="alpha/beta knot"/>
    <property type="match status" value="1"/>
</dbReference>
<evidence type="ECO:0000256" key="11">
    <source>
        <dbReference type="ARBA" id="ARBA00047944"/>
    </source>
</evidence>
<evidence type="ECO:0000256" key="2">
    <source>
        <dbReference type="ARBA" id="ARBA00005528"/>
    </source>
</evidence>
<name>A0ABV1JCX4_9ACTN</name>
<comment type="subcellular location">
    <subcellularLocation>
        <location evidence="1 12">Cytoplasm</location>
    </subcellularLocation>
</comment>
<keyword evidence="8 12" id="KW-0808">Transferase</keyword>
<evidence type="ECO:0000256" key="12">
    <source>
        <dbReference type="PIRNR" id="PIRNR015601"/>
    </source>
</evidence>
<dbReference type="InterPro" id="IPR006700">
    <property type="entry name" value="RsmE"/>
</dbReference>
<keyword evidence="9 12" id="KW-0949">S-adenosyl-L-methionine</keyword>
<dbReference type="Gene3D" id="3.40.1280.10">
    <property type="match status" value="1"/>
</dbReference>
<dbReference type="NCBIfam" id="TIGR00046">
    <property type="entry name" value="RsmE family RNA methyltransferase"/>
    <property type="match status" value="1"/>
</dbReference>
<keyword evidence="15" id="KW-1185">Reference proteome</keyword>
<evidence type="ECO:0000256" key="10">
    <source>
        <dbReference type="ARBA" id="ARBA00025699"/>
    </source>
</evidence>
<dbReference type="InterPro" id="IPR029026">
    <property type="entry name" value="tRNA_m1G_MTases_N"/>
</dbReference>
<evidence type="ECO:0000256" key="9">
    <source>
        <dbReference type="ARBA" id="ARBA00022691"/>
    </source>
</evidence>
<dbReference type="PANTHER" id="PTHR30027">
    <property type="entry name" value="RIBOSOMAL RNA SMALL SUBUNIT METHYLTRANSFERASE E"/>
    <property type="match status" value="1"/>
</dbReference>
<evidence type="ECO:0000259" key="13">
    <source>
        <dbReference type="Pfam" id="PF04452"/>
    </source>
</evidence>
<comment type="function">
    <text evidence="10 12">Specifically methylates the N3 position of the uracil ring of uridine 1498 (m3U1498) in 16S rRNA. Acts on the fully assembled 30S ribosomal subunit.</text>
</comment>
<comment type="catalytic activity">
    <reaction evidence="11 12">
        <text>uridine(1498) in 16S rRNA + S-adenosyl-L-methionine = N(3)-methyluridine(1498) in 16S rRNA + S-adenosyl-L-homocysteine + H(+)</text>
        <dbReference type="Rhea" id="RHEA:42920"/>
        <dbReference type="Rhea" id="RHEA-COMP:10283"/>
        <dbReference type="Rhea" id="RHEA-COMP:10284"/>
        <dbReference type="ChEBI" id="CHEBI:15378"/>
        <dbReference type="ChEBI" id="CHEBI:57856"/>
        <dbReference type="ChEBI" id="CHEBI:59789"/>
        <dbReference type="ChEBI" id="CHEBI:65315"/>
        <dbReference type="ChEBI" id="CHEBI:74502"/>
        <dbReference type="EC" id="2.1.1.193"/>
    </reaction>
</comment>
<evidence type="ECO:0000256" key="1">
    <source>
        <dbReference type="ARBA" id="ARBA00004496"/>
    </source>
</evidence>
<proteinExistence type="inferred from homology"/>
<dbReference type="Pfam" id="PF04452">
    <property type="entry name" value="Methyltrans_RNA"/>
    <property type="match status" value="1"/>
</dbReference>
<dbReference type="CDD" id="cd18084">
    <property type="entry name" value="RsmE-like"/>
    <property type="match status" value="1"/>
</dbReference>
<sequence>MALPHFYLENQVLAQETDAVFALRLADDDAKHARALRLAPSEHIAVIDAAKDYFECEIVSFDRDGCLVRIAQKIEDERFRPTVVLVQGITKGEKMDGIIRHGTEIGIAGFVPLTCERSIVKLDEKKAVARTERWRSIAKSAAMQSGQPDVPDVCEPMGLSAVCEFARNAHAVLVCWEEASSGSIRAAIRGALGAQGVLPEDARVIVVVGPEGGFSRREVSALCDANPFASTVSLGPSILRTETAGLLAPALAIYELGGLS</sequence>
<dbReference type="InterPro" id="IPR046886">
    <property type="entry name" value="RsmE_MTase_dom"/>
</dbReference>
<reference evidence="14 15" key="1">
    <citation type="submission" date="2024-04" db="EMBL/GenBank/DDBJ databases">
        <title>Human intestinal bacterial collection.</title>
        <authorList>
            <person name="Pauvert C."/>
            <person name="Hitch T.C.A."/>
            <person name="Clavel T."/>
        </authorList>
    </citation>
    <scope>NUCLEOTIDE SEQUENCE [LARGE SCALE GENOMIC DNA]</scope>
    <source>
        <strain evidence="14 15">CLA-KB-H42</strain>
    </source>
</reference>
<evidence type="ECO:0000256" key="3">
    <source>
        <dbReference type="ARBA" id="ARBA00012328"/>
    </source>
</evidence>
<dbReference type="InterPro" id="IPR015947">
    <property type="entry name" value="PUA-like_sf"/>
</dbReference>
<feature type="domain" description="Ribosomal RNA small subunit methyltransferase E methyltransferase" evidence="13">
    <location>
        <begin position="82"/>
        <end position="250"/>
    </location>
</feature>
<dbReference type="InterPro" id="IPR029028">
    <property type="entry name" value="Alpha/beta_knot_MTases"/>
</dbReference>
<protein>
    <recommendedName>
        <fullName evidence="4 12">Ribosomal RNA small subunit methyltransferase E</fullName>
        <ecNumber evidence="3 12">2.1.1.193</ecNumber>
    </recommendedName>
</protein>
<accession>A0ABV1JCX4</accession>
<dbReference type="RefSeq" id="WP_349227313.1">
    <property type="nucleotide sequence ID" value="NZ_JBBNOP010000004.1"/>
</dbReference>
<evidence type="ECO:0000256" key="6">
    <source>
        <dbReference type="ARBA" id="ARBA00022552"/>
    </source>
</evidence>
<organism evidence="14 15">
    <name type="scientific">Raoultibacter massiliensis</name>
    <dbReference type="NCBI Taxonomy" id="1852371"/>
    <lineage>
        <taxon>Bacteria</taxon>
        <taxon>Bacillati</taxon>
        <taxon>Actinomycetota</taxon>
        <taxon>Coriobacteriia</taxon>
        <taxon>Eggerthellales</taxon>
        <taxon>Eggerthellaceae</taxon>
        <taxon>Raoultibacter</taxon>
    </lineage>
</organism>
<evidence type="ECO:0000256" key="7">
    <source>
        <dbReference type="ARBA" id="ARBA00022603"/>
    </source>
</evidence>
<dbReference type="GO" id="GO:0032259">
    <property type="term" value="P:methylation"/>
    <property type="evidence" value="ECO:0007669"/>
    <property type="project" value="UniProtKB-KW"/>
</dbReference>
<dbReference type="PIRSF" id="PIRSF015601">
    <property type="entry name" value="MTase_slr0722"/>
    <property type="match status" value="1"/>
</dbReference>